<gene>
    <name evidence="1" type="ORF">VM57_17330</name>
</gene>
<comment type="caution">
    <text evidence="1">The sequence shown here is derived from an EMBL/GenBank/DDBJ whole genome shotgun (WGS) entry which is preliminary data.</text>
</comment>
<organism evidence="1 2">
    <name type="scientific">Stenotrophomonas maltophilia</name>
    <name type="common">Pseudomonas maltophilia</name>
    <name type="synonym">Xanthomonas maltophilia</name>
    <dbReference type="NCBI Taxonomy" id="40324"/>
    <lineage>
        <taxon>Bacteria</taxon>
        <taxon>Pseudomonadati</taxon>
        <taxon>Pseudomonadota</taxon>
        <taxon>Gammaproteobacteria</taxon>
        <taxon>Lysobacterales</taxon>
        <taxon>Lysobacteraceae</taxon>
        <taxon>Stenotrophomonas</taxon>
        <taxon>Stenotrophomonas maltophilia group</taxon>
    </lineage>
</organism>
<dbReference type="EMBL" id="JZRZ01000027">
    <property type="protein sequence ID" value="KKD56902.1"/>
    <property type="molecule type" value="Genomic_DNA"/>
</dbReference>
<protein>
    <submittedName>
        <fullName evidence="1">Uncharacterized protein</fullName>
    </submittedName>
</protein>
<dbReference type="Proteomes" id="UP000243478">
    <property type="component" value="Unassembled WGS sequence"/>
</dbReference>
<reference evidence="1 2" key="1">
    <citation type="submission" date="2015-03" db="EMBL/GenBank/DDBJ databases">
        <title>Draft genome of Stenotrophomonas maltophila isolated from urine specimen.</title>
        <authorList>
            <person name="Murugan N."/>
            <person name="Malathi J."/>
            <person name="Umashankar V."/>
            <person name="Madhavan H."/>
        </authorList>
    </citation>
    <scope>NUCLEOTIDE SEQUENCE [LARGE SCALE GENOMIC DNA]</scope>
    <source>
        <strain evidence="1 2">JMNMN1</strain>
    </source>
</reference>
<dbReference type="AlphaFoldDB" id="A0A0F5ZNK0"/>
<proteinExistence type="predicted"/>
<name>A0A0F5ZNK0_STEMA</name>
<evidence type="ECO:0000313" key="1">
    <source>
        <dbReference type="EMBL" id="KKD56902.1"/>
    </source>
</evidence>
<evidence type="ECO:0000313" key="2">
    <source>
        <dbReference type="Proteomes" id="UP000243478"/>
    </source>
</evidence>
<accession>A0A0F5ZNK0</accession>
<dbReference type="PATRIC" id="fig|40324.63.peg.6436"/>
<sequence>MTTPATPENAPGPVLLPTPEVVQAQQLLARQQLAVAMDRARTAATQSAAPAAALEASNPQHRRSRWPFASAIAEDAVGQNRAVMLRK</sequence>